<dbReference type="RefSeq" id="WP_159434887.1">
    <property type="nucleotide sequence ID" value="NZ_FQYR01000003.1"/>
</dbReference>
<gene>
    <name evidence="12" type="ORF">SAMN02745181_1909</name>
</gene>
<dbReference type="GO" id="GO:0016740">
    <property type="term" value="F:transferase activity"/>
    <property type="evidence" value="ECO:0007669"/>
    <property type="project" value="UniProtKB-UniRule"/>
</dbReference>
<dbReference type="EMBL" id="FQYR01000003">
    <property type="protein sequence ID" value="SHJ37674.1"/>
    <property type="molecule type" value="Genomic_DNA"/>
</dbReference>
<keyword evidence="6 10" id="KW-0274">FAD</keyword>
<evidence type="ECO:0000256" key="11">
    <source>
        <dbReference type="PIRSR" id="PIRSR006268-2"/>
    </source>
</evidence>
<evidence type="ECO:0000256" key="10">
    <source>
        <dbReference type="PIRNR" id="PIRNR006268"/>
    </source>
</evidence>
<keyword evidence="12" id="KW-0449">Lipoprotein</keyword>
<evidence type="ECO:0000313" key="13">
    <source>
        <dbReference type="Proteomes" id="UP000184510"/>
    </source>
</evidence>
<name>A0A1M6ITF0_9BACT</name>
<feature type="binding site" evidence="11">
    <location>
        <position position="272"/>
    </location>
    <ligand>
        <name>Mg(2+)</name>
        <dbReference type="ChEBI" id="CHEBI:18420"/>
    </ligand>
</feature>
<keyword evidence="4 10" id="KW-0808">Transferase</keyword>
<comment type="similarity">
    <text evidence="10">Belongs to the ApbE family.</text>
</comment>
<keyword evidence="5 10" id="KW-0479">Metal-binding</keyword>
<dbReference type="PIRSF" id="PIRSF006268">
    <property type="entry name" value="ApbE"/>
    <property type="match status" value="1"/>
</dbReference>
<evidence type="ECO:0000256" key="3">
    <source>
        <dbReference type="ARBA" id="ARBA00022630"/>
    </source>
</evidence>
<feature type="binding site" evidence="11">
    <location>
        <position position="155"/>
    </location>
    <ligand>
        <name>Mg(2+)</name>
        <dbReference type="ChEBI" id="CHEBI:18420"/>
    </ligand>
</feature>
<evidence type="ECO:0000256" key="8">
    <source>
        <dbReference type="ARBA" id="ARBA00031306"/>
    </source>
</evidence>
<dbReference type="Pfam" id="PF02424">
    <property type="entry name" value="ApbE"/>
    <property type="match status" value="1"/>
</dbReference>
<dbReference type="PANTHER" id="PTHR30040:SF2">
    <property type="entry name" value="FAD:PROTEIN FMN TRANSFERASE"/>
    <property type="match status" value="1"/>
</dbReference>
<reference evidence="12 13" key="1">
    <citation type="submission" date="2016-11" db="EMBL/GenBank/DDBJ databases">
        <authorList>
            <person name="Jaros S."/>
            <person name="Januszkiewicz K."/>
            <person name="Wedrychowicz H."/>
        </authorList>
    </citation>
    <scope>NUCLEOTIDE SEQUENCE [LARGE SCALE GENOMIC DNA]</scope>
    <source>
        <strain evidence="12 13">DSM 18772</strain>
    </source>
</reference>
<evidence type="ECO:0000256" key="1">
    <source>
        <dbReference type="ARBA" id="ARBA00011955"/>
    </source>
</evidence>
<dbReference type="PANTHER" id="PTHR30040">
    <property type="entry name" value="THIAMINE BIOSYNTHESIS LIPOPROTEIN APBE"/>
    <property type="match status" value="1"/>
</dbReference>
<organism evidence="12 13">
    <name type="scientific">Rubritalea squalenifaciens DSM 18772</name>
    <dbReference type="NCBI Taxonomy" id="1123071"/>
    <lineage>
        <taxon>Bacteria</taxon>
        <taxon>Pseudomonadati</taxon>
        <taxon>Verrucomicrobiota</taxon>
        <taxon>Verrucomicrobiia</taxon>
        <taxon>Verrucomicrobiales</taxon>
        <taxon>Rubritaleaceae</taxon>
        <taxon>Rubritalea</taxon>
    </lineage>
</organism>
<evidence type="ECO:0000256" key="9">
    <source>
        <dbReference type="ARBA" id="ARBA00048540"/>
    </source>
</evidence>
<dbReference type="InParanoid" id="A0A1M6ITF0"/>
<accession>A0A1M6ITF0</accession>
<dbReference type="EC" id="2.7.1.180" evidence="1 10"/>
<comment type="catalytic activity">
    <reaction evidence="9 10">
        <text>L-threonyl-[protein] + FAD = FMN-L-threonyl-[protein] + AMP + H(+)</text>
        <dbReference type="Rhea" id="RHEA:36847"/>
        <dbReference type="Rhea" id="RHEA-COMP:11060"/>
        <dbReference type="Rhea" id="RHEA-COMP:11061"/>
        <dbReference type="ChEBI" id="CHEBI:15378"/>
        <dbReference type="ChEBI" id="CHEBI:30013"/>
        <dbReference type="ChEBI" id="CHEBI:57692"/>
        <dbReference type="ChEBI" id="CHEBI:74257"/>
        <dbReference type="ChEBI" id="CHEBI:456215"/>
        <dbReference type="EC" id="2.7.1.180"/>
    </reaction>
</comment>
<keyword evidence="13" id="KW-1185">Reference proteome</keyword>
<dbReference type="Gene3D" id="3.10.520.10">
    <property type="entry name" value="ApbE-like domains"/>
    <property type="match status" value="1"/>
</dbReference>
<protein>
    <recommendedName>
        <fullName evidence="2 10">FAD:protein FMN transferase</fullName>
        <ecNumber evidence="1 10">2.7.1.180</ecNumber>
    </recommendedName>
    <alternativeName>
        <fullName evidence="8 10">Flavin transferase</fullName>
    </alternativeName>
</protein>
<dbReference type="AlphaFoldDB" id="A0A1M6ITF0"/>
<evidence type="ECO:0000256" key="6">
    <source>
        <dbReference type="ARBA" id="ARBA00022827"/>
    </source>
</evidence>
<sequence>MTSSSASEDESIKEYAFPLMGTRFLVRGEGLDEEDVRAAVELGKKINSACSDYDATSELMKLNHWPENQPFILSPILKDVLAEALTISKLTEGAYDPTVGWHTWNWRKSRRDHTLPKLEAIAKAKAATGWNQLVLNSEESTITKLLPNMRIDLGGIAKGYTADSILSLLQQRGIKKASVAAGGDLCLGKAPSGKEGWAVSLKTLDAENKLVPQQLLLVDKGISTSGDIHQWIEIEGKRYSHIVDAATGLGLERRISATVIADKTTWSDALATALCVRPDIMEKLVKEAGIKAWIVLEDENGQNQLIKSSNADN</sequence>
<evidence type="ECO:0000313" key="12">
    <source>
        <dbReference type="EMBL" id="SHJ37674.1"/>
    </source>
</evidence>
<comment type="cofactor">
    <cofactor evidence="11">
        <name>Mg(2+)</name>
        <dbReference type="ChEBI" id="CHEBI:18420"/>
    </cofactor>
    <cofactor evidence="11">
        <name>Mn(2+)</name>
        <dbReference type="ChEBI" id="CHEBI:29035"/>
    </cofactor>
    <text evidence="11">Magnesium. Can also use manganese.</text>
</comment>
<evidence type="ECO:0000256" key="2">
    <source>
        <dbReference type="ARBA" id="ARBA00016337"/>
    </source>
</evidence>
<dbReference type="Proteomes" id="UP000184510">
    <property type="component" value="Unassembled WGS sequence"/>
</dbReference>
<evidence type="ECO:0000256" key="5">
    <source>
        <dbReference type="ARBA" id="ARBA00022723"/>
    </source>
</evidence>
<proteinExistence type="inferred from homology"/>
<evidence type="ECO:0000256" key="4">
    <source>
        <dbReference type="ARBA" id="ARBA00022679"/>
    </source>
</evidence>
<keyword evidence="3 10" id="KW-0285">Flavoprotein</keyword>
<keyword evidence="7 10" id="KW-0460">Magnesium</keyword>
<dbReference type="InterPro" id="IPR024932">
    <property type="entry name" value="ApbE"/>
</dbReference>
<dbReference type="OrthoDB" id="9778595at2"/>
<dbReference type="SUPFAM" id="SSF143631">
    <property type="entry name" value="ApbE-like"/>
    <property type="match status" value="1"/>
</dbReference>
<dbReference type="STRING" id="1123071.SAMN02745181_1909"/>
<evidence type="ECO:0000256" key="7">
    <source>
        <dbReference type="ARBA" id="ARBA00022842"/>
    </source>
</evidence>
<feature type="binding site" evidence="11">
    <location>
        <position position="268"/>
    </location>
    <ligand>
        <name>Mg(2+)</name>
        <dbReference type="ChEBI" id="CHEBI:18420"/>
    </ligand>
</feature>
<dbReference type="GO" id="GO:0046872">
    <property type="term" value="F:metal ion binding"/>
    <property type="evidence" value="ECO:0007669"/>
    <property type="project" value="UniProtKB-UniRule"/>
</dbReference>
<dbReference type="InterPro" id="IPR003374">
    <property type="entry name" value="ApbE-like_sf"/>
</dbReference>